<sequence>MQIRQQQHHVFVKLSSIRVKHELNLGSLRCLHSALAWVSNANIVEFEQLGYGSSGFKPQFEISPIQARTGVSFETYRNSQNNYMNTPMFAQAFRGNQVLRSDHNHHGHSATATYRRFSASFQFSNISSTNSCFNLCDRMTSTLPTPRQSLL</sequence>
<dbReference type="InParanoid" id="A8Y301"/>
<gene>
    <name evidence="1 3" type="ORF">CBG22710</name>
    <name evidence="1" type="ORF">CBG_22710</name>
</gene>
<accession>A8Y301</accession>
<dbReference type="AlphaFoldDB" id="A8Y301"/>
<dbReference type="Proteomes" id="UP000008549">
    <property type="component" value="Unassembled WGS sequence"/>
</dbReference>
<reference evidence="1 2" key="2">
    <citation type="journal article" date="2011" name="PLoS Genet.">
        <title>Caenorhabditis briggsae recombinant inbred line genotypes reveal inter-strain incompatibility and the evolution of recombination.</title>
        <authorList>
            <person name="Ross J.A."/>
            <person name="Koboldt D.C."/>
            <person name="Staisch J.E."/>
            <person name="Chamberlin H.M."/>
            <person name="Gupta B.P."/>
            <person name="Miller R.D."/>
            <person name="Baird S.E."/>
            <person name="Haag E.S."/>
        </authorList>
    </citation>
    <scope>NUCLEOTIDE SEQUENCE [LARGE SCALE GENOMIC DNA]</scope>
    <source>
        <strain evidence="1 2">AF16</strain>
    </source>
</reference>
<dbReference type="CTD" id="8587469"/>
<evidence type="ECO:0000313" key="1">
    <source>
        <dbReference type="EMBL" id="CAP39240.2"/>
    </source>
</evidence>
<dbReference type="HOGENOM" id="CLU_1733113_0_0_1"/>
<evidence type="ECO:0000313" key="3">
    <source>
        <dbReference type="WormBase" id="CBG22710"/>
    </source>
</evidence>
<reference evidence="1 2" key="1">
    <citation type="journal article" date="2003" name="PLoS Biol.">
        <title>The genome sequence of Caenorhabditis briggsae: a platform for comparative genomics.</title>
        <authorList>
            <person name="Stein L.D."/>
            <person name="Bao Z."/>
            <person name="Blasiar D."/>
            <person name="Blumenthal T."/>
            <person name="Brent M.R."/>
            <person name="Chen N."/>
            <person name="Chinwalla A."/>
            <person name="Clarke L."/>
            <person name="Clee C."/>
            <person name="Coghlan A."/>
            <person name="Coulson A."/>
            <person name="D'Eustachio P."/>
            <person name="Fitch D.H."/>
            <person name="Fulton L.A."/>
            <person name="Fulton R.E."/>
            <person name="Griffiths-Jones S."/>
            <person name="Harris T.W."/>
            <person name="Hillier L.W."/>
            <person name="Kamath R."/>
            <person name="Kuwabara P.E."/>
            <person name="Mardis E.R."/>
            <person name="Marra M.A."/>
            <person name="Miner T.L."/>
            <person name="Minx P."/>
            <person name="Mullikin J.C."/>
            <person name="Plumb R.W."/>
            <person name="Rogers J."/>
            <person name="Schein J.E."/>
            <person name="Sohrmann M."/>
            <person name="Spieth J."/>
            <person name="Stajich J.E."/>
            <person name="Wei C."/>
            <person name="Willey D."/>
            <person name="Wilson R.K."/>
            <person name="Durbin R."/>
            <person name="Waterston R.H."/>
        </authorList>
    </citation>
    <scope>NUCLEOTIDE SEQUENCE [LARGE SCALE GENOMIC DNA]</scope>
    <source>
        <strain evidence="1 2">AF16</strain>
    </source>
</reference>
<dbReference type="GeneID" id="8587469"/>
<organism evidence="1 2">
    <name type="scientific">Caenorhabditis briggsae</name>
    <dbReference type="NCBI Taxonomy" id="6238"/>
    <lineage>
        <taxon>Eukaryota</taxon>
        <taxon>Metazoa</taxon>
        <taxon>Ecdysozoa</taxon>
        <taxon>Nematoda</taxon>
        <taxon>Chromadorea</taxon>
        <taxon>Rhabditida</taxon>
        <taxon>Rhabditina</taxon>
        <taxon>Rhabditomorpha</taxon>
        <taxon>Rhabditoidea</taxon>
        <taxon>Rhabditidae</taxon>
        <taxon>Peloderinae</taxon>
        <taxon>Caenorhabditis</taxon>
    </lineage>
</organism>
<protein>
    <submittedName>
        <fullName evidence="1">Protein CBG22710</fullName>
    </submittedName>
</protein>
<proteinExistence type="predicted"/>
<dbReference type="RefSeq" id="XP_045097640.1">
    <property type="nucleotide sequence ID" value="XM_045240358.1"/>
</dbReference>
<dbReference type="KEGG" id="cbr:CBG_22710"/>
<evidence type="ECO:0000313" key="2">
    <source>
        <dbReference type="Proteomes" id="UP000008549"/>
    </source>
</evidence>
<dbReference type="EMBL" id="HE601156">
    <property type="protein sequence ID" value="CAP39240.2"/>
    <property type="molecule type" value="Genomic_DNA"/>
</dbReference>
<name>A8Y301_CAEBR</name>
<dbReference type="eggNOG" id="ENOG502TI14">
    <property type="taxonomic scope" value="Eukaryota"/>
</dbReference>
<dbReference type="WormBase" id="CBG22710">
    <property type="protein sequence ID" value="CBP45287"/>
    <property type="gene ID" value="WBGene00041211"/>
</dbReference>
<keyword evidence="2" id="KW-1185">Reference proteome</keyword>